<gene>
    <name evidence="1" type="ORF">GWK47_027681</name>
</gene>
<evidence type="ECO:0000313" key="1">
    <source>
        <dbReference type="EMBL" id="KAG0692981.1"/>
    </source>
</evidence>
<dbReference type="EMBL" id="JACEEZ010026397">
    <property type="protein sequence ID" value="KAG0692981.1"/>
    <property type="molecule type" value="Genomic_DNA"/>
</dbReference>
<accession>A0A8J8WD93</accession>
<comment type="caution">
    <text evidence="1">The sequence shown here is derived from an EMBL/GenBank/DDBJ whole genome shotgun (WGS) entry which is preliminary data.</text>
</comment>
<organism evidence="1 2">
    <name type="scientific">Chionoecetes opilio</name>
    <name type="common">Atlantic snow crab</name>
    <name type="synonym">Cancer opilio</name>
    <dbReference type="NCBI Taxonomy" id="41210"/>
    <lineage>
        <taxon>Eukaryota</taxon>
        <taxon>Metazoa</taxon>
        <taxon>Ecdysozoa</taxon>
        <taxon>Arthropoda</taxon>
        <taxon>Crustacea</taxon>
        <taxon>Multicrustacea</taxon>
        <taxon>Malacostraca</taxon>
        <taxon>Eumalacostraca</taxon>
        <taxon>Eucarida</taxon>
        <taxon>Decapoda</taxon>
        <taxon>Pleocyemata</taxon>
        <taxon>Brachyura</taxon>
        <taxon>Eubrachyura</taxon>
        <taxon>Majoidea</taxon>
        <taxon>Majidae</taxon>
        <taxon>Chionoecetes</taxon>
    </lineage>
</organism>
<name>A0A8J8WD93_CHIOP</name>
<dbReference type="AlphaFoldDB" id="A0A8J8WD93"/>
<reference evidence="1" key="1">
    <citation type="submission" date="2020-07" db="EMBL/GenBank/DDBJ databases">
        <title>The High-quality genome of the commercially important snow crab, Chionoecetes opilio.</title>
        <authorList>
            <person name="Jeong J.-H."/>
            <person name="Ryu S."/>
        </authorList>
    </citation>
    <scope>NUCLEOTIDE SEQUENCE</scope>
    <source>
        <strain evidence="1">MADBK_172401_WGS</strain>
        <tissue evidence="1">Digestive gland</tissue>
    </source>
</reference>
<sequence length="136" mass="14424">MSPGLHQSGGQDGVLQAGTAPAIQTLQITTNVPDVPRGRGGPGLECCVGRHLHGCRLNGPGRSGGMAWFGNQLSTRKEQRASYLPGTVPSHRLCSCASSQDYNCFSRMVRPRNTSAYTPHGRLGHQVAEEACLLIG</sequence>
<proteinExistence type="predicted"/>
<evidence type="ECO:0000313" key="2">
    <source>
        <dbReference type="Proteomes" id="UP000770661"/>
    </source>
</evidence>
<dbReference type="Proteomes" id="UP000770661">
    <property type="component" value="Unassembled WGS sequence"/>
</dbReference>
<keyword evidence="2" id="KW-1185">Reference proteome</keyword>
<protein>
    <submittedName>
        <fullName evidence="1">Uncharacterized protein</fullName>
    </submittedName>
</protein>